<feature type="transmembrane region" description="Helical" evidence="1">
    <location>
        <begin position="576"/>
        <end position="599"/>
    </location>
</feature>
<protein>
    <submittedName>
        <fullName evidence="2">Uncharacterized protein</fullName>
    </submittedName>
</protein>
<dbReference type="Gene3D" id="3.40.50.1820">
    <property type="entry name" value="alpha/beta hydrolase"/>
    <property type="match status" value="1"/>
</dbReference>
<sequence>MSVASSFPKVYQRTGARQCKKLVIAVHGMGDQSRNDMVRCVAGLFAQVFADKTKIGTQAIHLPQGLWEGKDTKNPVEDDMISFAPAAEHAEKLKDLSDMAFAEIYWADIPREIEYAHRLEPSPQWACSVVDRLRQRNDLLRSYSGSDVTTGATVVEEVAETINILNRVLIPLEKAGSFTFDLGRVLNQYLGDVQQVADYVHVRESILRRFRERIDYLARISEAKEIHFVAHSEGTVLTLRALLRAMNTRVKESPETPQWLDRVRSLTTLGSPIDKHLFLWPEMWGWLAEGEEEVSSVTGEERERLLVERRSHWYCVQEKIRWRNYYDYADPVGYDLDTVREKLALWGCENFAFKSEDDYGFRRYPLAGMAHIAYFNDPNLFRHIYDHAIDPVADITKPGDTKWGKLSPVIPFVIVVAIHVAAIVVLHHSMEKEQMQKVLDLLTDTPENVSHMVTWLRSWQGMAACGLVLSGTTFWSRAGVIGGWRMSKTFWPMLYYFGTVDLLFWLAKAAEKPPSLLMLALHIALPSFLLVALGLIIDCWNRSTGRSPLWALRWQMIIGGAAVGIASLFQVKDPNASLLTAVLGSVTFMYVWWLGVLLYDLCYVWKRYINTTGETFVQKLRKNTSLHHLEMQGAKAKAANP</sequence>
<keyword evidence="1" id="KW-1133">Transmembrane helix</keyword>
<name>A0ABW0KVT5_9BACT</name>
<evidence type="ECO:0000313" key="2">
    <source>
        <dbReference type="EMBL" id="MFC5456987.1"/>
    </source>
</evidence>
<evidence type="ECO:0000313" key="3">
    <source>
        <dbReference type="Proteomes" id="UP001596052"/>
    </source>
</evidence>
<keyword evidence="1" id="KW-0812">Transmembrane</keyword>
<gene>
    <name evidence="2" type="ORF">ACFQDI_19125</name>
</gene>
<dbReference type="InterPro" id="IPR029058">
    <property type="entry name" value="AB_hydrolase_fold"/>
</dbReference>
<feature type="transmembrane region" description="Helical" evidence="1">
    <location>
        <begin position="549"/>
        <end position="570"/>
    </location>
</feature>
<keyword evidence="1" id="KW-0472">Membrane</keyword>
<proteinExistence type="predicted"/>
<dbReference type="Proteomes" id="UP001596052">
    <property type="component" value="Unassembled WGS sequence"/>
</dbReference>
<evidence type="ECO:0000256" key="1">
    <source>
        <dbReference type="SAM" id="Phobius"/>
    </source>
</evidence>
<keyword evidence="3" id="KW-1185">Reference proteome</keyword>
<reference evidence="3" key="1">
    <citation type="journal article" date="2019" name="Int. J. Syst. Evol. Microbiol.">
        <title>The Global Catalogue of Microorganisms (GCM) 10K type strain sequencing project: providing services to taxonomists for standard genome sequencing and annotation.</title>
        <authorList>
            <consortium name="The Broad Institute Genomics Platform"/>
            <consortium name="The Broad Institute Genome Sequencing Center for Infectious Disease"/>
            <person name="Wu L."/>
            <person name="Ma J."/>
        </authorList>
    </citation>
    <scope>NUCLEOTIDE SEQUENCE [LARGE SCALE GENOMIC DNA]</scope>
    <source>
        <strain evidence="3">CGMCC 4.1469</strain>
    </source>
</reference>
<comment type="caution">
    <text evidence="2">The sequence shown here is derived from an EMBL/GenBank/DDBJ whole genome shotgun (WGS) entry which is preliminary data.</text>
</comment>
<accession>A0ABW0KVT5</accession>
<dbReference type="SUPFAM" id="SSF53474">
    <property type="entry name" value="alpha/beta-Hydrolases"/>
    <property type="match status" value="1"/>
</dbReference>
<dbReference type="RefSeq" id="WP_377169805.1">
    <property type="nucleotide sequence ID" value="NZ_JBHSMQ010000008.1"/>
</dbReference>
<dbReference type="EMBL" id="JBHSMQ010000008">
    <property type="protein sequence ID" value="MFC5456987.1"/>
    <property type="molecule type" value="Genomic_DNA"/>
</dbReference>
<organism evidence="2 3">
    <name type="scientific">Prosthecobacter fluviatilis</name>
    <dbReference type="NCBI Taxonomy" id="445931"/>
    <lineage>
        <taxon>Bacteria</taxon>
        <taxon>Pseudomonadati</taxon>
        <taxon>Verrucomicrobiota</taxon>
        <taxon>Verrucomicrobiia</taxon>
        <taxon>Verrucomicrobiales</taxon>
        <taxon>Verrucomicrobiaceae</taxon>
        <taxon>Prosthecobacter</taxon>
    </lineage>
</organism>
<feature type="transmembrane region" description="Helical" evidence="1">
    <location>
        <begin position="493"/>
        <end position="510"/>
    </location>
</feature>
<feature type="transmembrane region" description="Helical" evidence="1">
    <location>
        <begin position="516"/>
        <end position="537"/>
    </location>
</feature>
<feature type="transmembrane region" description="Helical" evidence="1">
    <location>
        <begin position="409"/>
        <end position="427"/>
    </location>
</feature>